<dbReference type="EMBL" id="SUTF01000008">
    <property type="protein sequence ID" value="MBE6511035.1"/>
    <property type="molecule type" value="Genomic_DNA"/>
</dbReference>
<dbReference type="Proteomes" id="UP000713479">
    <property type="component" value="Unassembled WGS sequence"/>
</dbReference>
<keyword evidence="1" id="KW-1133">Transmembrane helix</keyword>
<feature type="transmembrane region" description="Helical" evidence="1">
    <location>
        <begin position="21"/>
        <end position="41"/>
    </location>
</feature>
<sequence length="279" mass="29849">MSVKELKSIDISSYTIISTGITALISLLISIIIVGVVGLIVPNSFSVMLFMIPTIVFSGIICSIFFGFSEAYLYNVLSKKLGCIKLDIDGEYIKKISAKETALISGTIMLIVLLVVYLAVAFFIPLFLSSLITVLMYAAQTAVAGLVYQAMIMVSNTTTIVLGIIGSVIIGTVFILLATYIYNILASSDRGITVKLEKVGEFTQLESIDPLNFGIAIAAISLILNIIVGLIMIISGSQIFTALSNIMGGFVGGFIAAILIAVFYNFLAPKLGKLKVELE</sequence>
<feature type="transmembrane region" description="Helical" evidence="1">
    <location>
        <begin position="213"/>
        <end position="234"/>
    </location>
</feature>
<feature type="transmembrane region" description="Helical" evidence="1">
    <location>
        <begin position="246"/>
        <end position="267"/>
    </location>
</feature>
<evidence type="ECO:0000256" key="1">
    <source>
        <dbReference type="SAM" id="Phobius"/>
    </source>
</evidence>
<accession>A0A8T3VT02</accession>
<evidence type="ECO:0000313" key="2">
    <source>
        <dbReference type="EMBL" id="MBE6511035.1"/>
    </source>
</evidence>
<keyword evidence="1" id="KW-0812">Transmembrane</keyword>
<feature type="transmembrane region" description="Helical" evidence="1">
    <location>
        <begin position="160"/>
        <end position="182"/>
    </location>
</feature>
<feature type="transmembrane region" description="Helical" evidence="1">
    <location>
        <begin position="130"/>
        <end position="148"/>
    </location>
</feature>
<gene>
    <name evidence="2" type="ORF">E7Z74_07210</name>
</gene>
<keyword evidence="1" id="KW-0472">Membrane</keyword>
<feature type="transmembrane region" description="Helical" evidence="1">
    <location>
        <begin position="102"/>
        <end position="124"/>
    </location>
</feature>
<name>A0A8T3VT02_9EURY</name>
<organism evidence="2 3">
    <name type="scientific">Methanobrevibacter millerae</name>
    <dbReference type="NCBI Taxonomy" id="230361"/>
    <lineage>
        <taxon>Archaea</taxon>
        <taxon>Methanobacteriati</taxon>
        <taxon>Methanobacteriota</taxon>
        <taxon>Methanomada group</taxon>
        <taxon>Methanobacteria</taxon>
        <taxon>Methanobacteriales</taxon>
        <taxon>Methanobacteriaceae</taxon>
        <taxon>Methanobrevibacter</taxon>
    </lineage>
</organism>
<dbReference type="AlphaFoldDB" id="A0A8T3VT02"/>
<evidence type="ECO:0000313" key="3">
    <source>
        <dbReference type="Proteomes" id="UP000713479"/>
    </source>
</evidence>
<reference evidence="2" key="1">
    <citation type="submission" date="2019-04" db="EMBL/GenBank/DDBJ databases">
        <title>Evolution of Biomass-Degrading Anaerobic Consortia Revealed by Metagenomics.</title>
        <authorList>
            <person name="Peng X."/>
        </authorList>
    </citation>
    <scope>NUCLEOTIDE SEQUENCE</scope>
    <source>
        <strain evidence="2">SIG13</strain>
    </source>
</reference>
<proteinExistence type="predicted"/>
<protein>
    <submittedName>
        <fullName evidence="2">Uncharacterized protein</fullName>
    </submittedName>
</protein>
<feature type="transmembrane region" description="Helical" evidence="1">
    <location>
        <begin position="47"/>
        <end position="68"/>
    </location>
</feature>
<comment type="caution">
    <text evidence="2">The sequence shown here is derived from an EMBL/GenBank/DDBJ whole genome shotgun (WGS) entry which is preliminary data.</text>
</comment>